<organism evidence="7 8">
    <name type="scientific">Triparma strigata</name>
    <dbReference type="NCBI Taxonomy" id="1606541"/>
    <lineage>
        <taxon>Eukaryota</taxon>
        <taxon>Sar</taxon>
        <taxon>Stramenopiles</taxon>
        <taxon>Ochrophyta</taxon>
        <taxon>Bolidophyceae</taxon>
        <taxon>Parmales</taxon>
        <taxon>Triparmaceae</taxon>
        <taxon>Triparma</taxon>
    </lineage>
</organism>
<evidence type="ECO:0000256" key="3">
    <source>
        <dbReference type="ARBA" id="ARBA00022679"/>
    </source>
</evidence>
<comment type="catalytic activity">
    <reaction evidence="5">
        <text>guanosine(9) in tRNA + S-adenosyl-L-methionine = N(1)-methylguanosine(9) in tRNA + S-adenosyl-L-homocysteine + H(+)</text>
        <dbReference type="Rhea" id="RHEA:43156"/>
        <dbReference type="Rhea" id="RHEA-COMP:10367"/>
        <dbReference type="Rhea" id="RHEA-COMP:10368"/>
        <dbReference type="ChEBI" id="CHEBI:15378"/>
        <dbReference type="ChEBI" id="CHEBI:57856"/>
        <dbReference type="ChEBI" id="CHEBI:59789"/>
        <dbReference type="ChEBI" id="CHEBI:73542"/>
        <dbReference type="ChEBI" id="CHEBI:74269"/>
        <dbReference type="EC" id="2.1.1.221"/>
    </reaction>
</comment>
<sequence>MNTILPPTTTVPTIIFDLNYASSMTPSETKALASQLTKSYASNRRSTTPFKLVFSGAGFLDSPLRAQLAKQDFDRWSNVTVEDSSEPWRCRSEPIIYLTADSDSVLSDVSPSSVFIIGGLVDHVEKPNFSLDRATRNDVSTARLPLLSAVKITTHNKEKNNTEHVDVSTLAVVQLLHSFYAFREWPLAIYNCPSFHSAPLRKFIHWKPPYDFLNDVENGGRPYRFGEGFNLTAGGFRPPTKEDIDNIKKKRIE</sequence>
<gene>
    <name evidence="7" type="ORF">TrST_g12805</name>
</gene>
<dbReference type="GO" id="GO:0002939">
    <property type="term" value="P:tRNA N1-guanine methylation"/>
    <property type="evidence" value="ECO:0007669"/>
    <property type="project" value="TreeGrafter"/>
</dbReference>
<dbReference type="InterPro" id="IPR038459">
    <property type="entry name" value="MT_TRM10-typ_sf"/>
</dbReference>
<dbReference type="InterPro" id="IPR007356">
    <property type="entry name" value="tRNA_m1G_MeTrfase_euk"/>
</dbReference>
<comment type="caution">
    <text evidence="7">The sequence shown here is derived from an EMBL/GenBank/DDBJ whole genome shotgun (WGS) entry which is preliminary data.</text>
</comment>
<keyword evidence="3" id="KW-0808">Transferase</keyword>
<dbReference type="PROSITE" id="PS51675">
    <property type="entry name" value="SAM_MT_TRM10"/>
    <property type="match status" value="1"/>
</dbReference>
<dbReference type="OrthoDB" id="278300at2759"/>
<dbReference type="AlphaFoldDB" id="A0A9W7B6U7"/>
<dbReference type="GO" id="GO:0000049">
    <property type="term" value="F:tRNA binding"/>
    <property type="evidence" value="ECO:0007669"/>
    <property type="project" value="TreeGrafter"/>
</dbReference>
<dbReference type="PANTHER" id="PTHR13563">
    <property type="entry name" value="TRNA (GUANINE-9-) METHYLTRANSFERASE"/>
    <property type="match status" value="1"/>
</dbReference>
<proteinExistence type="predicted"/>
<protein>
    <recommendedName>
        <fullName evidence="1">tRNA (guanine(9)-N(1))-methyltransferase</fullName>
        <ecNumber evidence="1">2.1.1.221</ecNumber>
    </recommendedName>
</protein>
<evidence type="ECO:0000256" key="5">
    <source>
        <dbReference type="ARBA" id="ARBA00048434"/>
    </source>
</evidence>
<reference evidence="8" key="1">
    <citation type="journal article" date="2023" name="Commun. Biol.">
        <title>Genome analysis of Parmales, the sister group of diatoms, reveals the evolutionary specialization of diatoms from phago-mixotrophs to photoautotrophs.</title>
        <authorList>
            <person name="Ban H."/>
            <person name="Sato S."/>
            <person name="Yoshikawa S."/>
            <person name="Yamada K."/>
            <person name="Nakamura Y."/>
            <person name="Ichinomiya M."/>
            <person name="Sato N."/>
            <person name="Blanc-Mathieu R."/>
            <person name="Endo H."/>
            <person name="Kuwata A."/>
            <person name="Ogata H."/>
        </authorList>
    </citation>
    <scope>NUCLEOTIDE SEQUENCE [LARGE SCALE GENOMIC DNA]</scope>
    <source>
        <strain evidence="8">NIES 3701</strain>
    </source>
</reference>
<dbReference type="Gene3D" id="3.40.1280.30">
    <property type="match status" value="1"/>
</dbReference>
<evidence type="ECO:0000256" key="1">
    <source>
        <dbReference type="ARBA" id="ARBA00012797"/>
    </source>
</evidence>
<evidence type="ECO:0000313" key="8">
    <source>
        <dbReference type="Proteomes" id="UP001165085"/>
    </source>
</evidence>
<dbReference type="InterPro" id="IPR028564">
    <property type="entry name" value="MT_TRM10-typ"/>
</dbReference>
<evidence type="ECO:0000256" key="2">
    <source>
        <dbReference type="ARBA" id="ARBA00022603"/>
    </source>
</evidence>
<dbReference type="EC" id="2.1.1.221" evidence="1"/>
<dbReference type="Proteomes" id="UP001165085">
    <property type="component" value="Unassembled WGS sequence"/>
</dbReference>
<dbReference type="PANTHER" id="PTHR13563:SF13">
    <property type="entry name" value="TRNA METHYLTRANSFERASE 10 HOMOLOG A"/>
    <property type="match status" value="1"/>
</dbReference>
<accession>A0A9W7B6U7</accession>
<evidence type="ECO:0000313" key="7">
    <source>
        <dbReference type="EMBL" id="GMH84927.1"/>
    </source>
</evidence>
<keyword evidence="4" id="KW-0949">S-adenosyl-L-methionine</keyword>
<dbReference type="GO" id="GO:0052905">
    <property type="term" value="F:tRNA (guanosine(9)-N1)-methyltransferase activity"/>
    <property type="evidence" value="ECO:0007669"/>
    <property type="project" value="UniProtKB-EC"/>
</dbReference>
<keyword evidence="8" id="KW-1185">Reference proteome</keyword>
<evidence type="ECO:0000256" key="4">
    <source>
        <dbReference type="ARBA" id="ARBA00022691"/>
    </source>
</evidence>
<evidence type="ECO:0000259" key="6">
    <source>
        <dbReference type="PROSITE" id="PS51675"/>
    </source>
</evidence>
<dbReference type="GO" id="GO:0005634">
    <property type="term" value="C:nucleus"/>
    <property type="evidence" value="ECO:0007669"/>
    <property type="project" value="TreeGrafter"/>
</dbReference>
<dbReference type="EMBL" id="BRXY01000298">
    <property type="protein sequence ID" value="GMH84927.1"/>
    <property type="molecule type" value="Genomic_DNA"/>
</dbReference>
<name>A0A9W7B6U7_9STRA</name>
<dbReference type="CDD" id="cd18089">
    <property type="entry name" value="SPOUT_Trm10-like"/>
    <property type="match status" value="1"/>
</dbReference>
<keyword evidence="2" id="KW-0489">Methyltransferase</keyword>
<feature type="domain" description="SAM-dependent MTase TRM10-type" evidence="6">
    <location>
        <begin position="1"/>
        <end position="205"/>
    </location>
</feature>